<dbReference type="Proteomes" id="UP001055811">
    <property type="component" value="Linkage Group LG02"/>
</dbReference>
<reference evidence="2" key="1">
    <citation type="journal article" date="2022" name="Mol. Ecol. Resour.">
        <title>The genomes of chicory, endive, great burdock and yacon provide insights into Asteraceae palaeo-polyploidization history and plant inulin production.</title>
        <authorList>
            <person name="Fan W."/>
            <person name="Wang S."/>
            <person name="Wang H."/>
            <person name="Wang A."/>
            <person name="Jiang F."/>
            <person name="Liu H."/>
            <person name="Zhao H."/>
            <person name="Xu D."/>
            <person name="Zhang Y."/>
        </authorList>
    </citation>
    <scope>NUCLEOTIDE SEQUENCE [LARGE SCALE GENOMIC DNA]</scope>
    <source>
        <strain evidence="2">cv. Punajuju</strain>
    </source>
</reference>
<gene>
    <name evidence="1" type="ORF">L2E82_10499</name>
</gene>
<proteinExistence type="predicted"/>
<evidence type="ECO:0000313" key="1">
    <source>
        <dbReference type="EMBL" id="KAI3780517.1"/>
    </source>
</evidence>
<dbReference type="EMBL" id="CM042010">
    <property type="protein sequence ID" value="KAI3780517.1"/>
    <property type="molecule type" value="Genomic_DNA"/>
</dbReference>
<keyword evidence="2" id="KW-1185">Reference proteome</keyword>
<evidence type="ECO:0000313" key="2">
    <source>
        <dbReference type="Proteomes" id="UP001055811"/>
    </source>
</evidence>
<organism evidence="1 2">
    <name type="scientific">Cichorium intybus</name>
    <name type="common">Chicory</name>
    <dbReference type="NCBI Taxonomy" id="13427"/>
    <lineage>
        <taxon>Eukaryota</taxon>
        <taxon>Viridiplantae</taxon>
        <taxon>Streptophyta</taxon>
        <taxon>Embryophyta</taxon>
        <taxon>Tracheophyta</taxon>
        <taxon>Spermatophyta</taxon>
        <taxon>Magnoliopsida</taxon>
        <taxon>eudicotyledons</taxon>
        <taxon>Gunneridae</taxon>
        <taxon>Pentapetalae</taxon>
        <taxon>asterids</taxon>
        <taxon>campanulids</taxon>
        <taxon>Asterales</taxon>
        <taxon>Asteraceae</taxon>
        <taxon>Cichorioideae</taxon>
        <taxon>Cichorieae</taxon>
        <taxon>Cichoriinae</taxon>
        <taxon>Cichorium</taxon>
    </lineage>
</organism>
<reference evidence="1 2" key="2">
    <citation type="journal article" date="2022" name="Mol. Ecol. Resour.">
        <title>The genomes of chicory, endive, great burdock and yacon provide insights into Asteraceae paleo-polyploidization history and plant inulin production.</title>
        <authorList>
            <person name="Fan W."/>
            <person name="Wang S."/>
            <person name="Wang H."/>
            <person name="Wang A."/>
            <person name="Jiang F."/>
            <person name="Liu H."/>
            <person name="Zhao H."/>
            <person name="Xu D."/>
            <person name="Zhang Y."/>
        </authorList>
    </citation>
    <scope>NUCLEOTIDE SEQUENCE [LARGE SCALE GENOMIC DNA]</scope>
    <source>
        <strain evidence="2">cv. Punajuju</strain>
        <tissue evidence="1">Leaves</tissue>
    </source>
</reference>
<accession>A0ACB9GAL8</accession>
<sequence>MPSLPSLLIIHYFSFSLKKRSRLKDRGWSTTRQPQGFLLQNREACPLYQKLYSYCQIPRSLSFLSRSTDARRKCSNDTTMRENNKLGSK</sequence>
<name>A0ACB9GAL8_CICIN</name>
<comment type="caution">
    <text evidence="1">The sequence shown here is derived from an EMBL/GenBank/DDBJ whole genome shotgun (WGS) entry which is preliminary data.</text>
</comment>
<protein>
    <submittedName>
        <fullName evidence="1">Uncharacterized protein</fullName>
    </submittedName>
</protein>